<accession>A0ABQ0DZY1</accession>
<reference evidence="1 2" key="1">
    <citation type="journal article" date="2025" name="Int. J. Syst. Evol. Microbiol.">
        <title>Desulfovibrio falkowii sp. nov., Porphyromonas miyakawae sp. nov., Mediterraneibacter flintii sp. nov. and Owariibacterium komagatae gen. nov., sp. nov., isolated from human faeces.</title>
        <authorList>
            <person name="Hamaguchi T."/>
            <person name="Ohara M."/>
            <person name="Hisatomi A."/>
            <person name="Sekiguchi K."/>
            <person name="Takeda J.I."/>
            <person name="Ueyama J."/>
            <person name="Ito M."/>
            <person name="Nishiwaki H."/>
            <person name="Ogi T."/>
            <person name="Hirayama M."/>
            <person name="Ohkuma M."/>
            <person name="Sakamoto M."/>
            <person name="Ohno K."/>
        </authorList>
    </citation>
    <scope>NUCLEOTIDE SEQUENCE [LARGE SCALE GENOMIC DNA]</scope>
    <source>
        <strain evidence="1 2">13CB11C</strain>
    </source>
</reference>
<dbReference type="EMBL" id="BAAFSF010000001">
    <property type="protein sequence ID" value="GAB1250964.1"/>
    <property type="molecule type" value="Genomic_DNA"/>
</dbReference>
<protein>
    <submittedName>
        <fullName evidence="1">Uncharacterized protein</fullName>
    </submittedName>
</protein>
<dbReference type="Proteomes" id="UP001628220">
    <property type="component" value="Unassembled WGS sequence"/>
</dbReference>
<evidence type="ECO:0000313" key="1">
    <source>
        <dbReference type="EMBL" id="GAB1250964.1"/>
    </source>
</evidence>
<comment type="caution">
    <text evidence="1">The sequence shown here is derived from an EMBL/GenBank/DDBJ whole genome shotgun (WGS) entry which is preliminary data.</text>
</comment>
<evidence type="ECO:0000313" key="2">
    <source>
        <dbReference type="Proteomes" id="UP001628220"/>
    </source>
</evidence>
<gene>
    <name evidence="1" type="ORF">Tsumi_00680</name>
</gene>
<name>A0ABQ0DZY1_9PORP</name>
<sequence length="59" mass="6826">MYNVLCIVRRSDRKAGTERATHVAKEEEIPGELFIKLCVPFFRAEIVISQLMSSTTRQR</sequence>
<keyword evidence="2" id="KW-1185">Reference proteome</keyword>
<organism evidence="1 2">
    <name type="scientific">Porphyromonas miyakawae</name>
    <dbReference type="NCBI Taxonomy" id="3137470"/>
    <lineage>
        <taxon>Bacteria</taxon>
        <taxon>Pseudomonadati</taxon>
        <taxon>Bacteroidota</taxon>
        <taxon>Bacteroidia</taxon>
        <taxon>Bacteroidales</taxon>
        <taxon>Porphyromonadaceae</taxon>
        <taxon>Porphyromonas</taxon>
    </lineage>
</organism>
<proteinExistence type="predicted"/>